<evidence type="ECO:0000313" key="2">
    <source>
        <dbReference type="EMBL" id="ANS76483.1"/>
    </source>
</evidence>
<proteinExistence type="predicted"/>
<dbReference type="Proteomes" id="UP000092573">
    <property type="component" value="Chromosome"/>
</dbReference>
<reference evidence="2 3" key="1">
    <citation type="submission" date="2016-01" db="EMBL/GenBank/DDBJ databases">
        <title>Complete Genome Sequence of Paenibacillus yonginensis DCY84, a novel Plant Growth-Promoting Bacteria with Elicitation of Induced Systemic Resistance.</title>
        <authorList>
            <person name="Kim Y.J."/>
            <person name="Yang D.C."/>
            <person name="Sukweenadhi J."/>
        </authorList>
    </citation>
    <scope>NUCLEOTIDE SEQUENCE [LARGE SCALE GENOMIC DNA]</scope>
    <source>
        <strain evidence="2 3">DCY84</strain>
    </source>
</reference>
<keyword evidence="1" id="KW-0812">Transmembrane</keyword>
<evidence type="ECO:0000256" key="1">
    <source>
        <dbReference type="SAM" id="Phobius"/>
    </source>
</evidence>
<dbReference type="KEGG" id="pyg:AWM70_19460"/>
<dbReference type="AlphaFoldDB" id="A0A1B1N4Y3"/>
<dbReference type="STRING" id="1462996.AWM70_19460"/>
<dbReference type="RefSeq" id="WP_068699184.1">
    <property type="nucleotide sequence ID" value="NZ_CP014167.1"/>
</dbReference>
<keyword evidence="1" id="KW-0472">Membrane</keyword>
<keyword evidence="3" id="KW-1185">Reference proteome</keyword>
<name>A0A1B1N4Y3_9BACL</name>
<feature type="transmembrane region" description="Helical" evidence="1">
    <location>
        <begin position="12"/>
        <end position="32"/>
    </location>
</feature>
<gene>
    <name evidence="2" type="ORF">AWM70_19460</name>
</gene>
<protein>
    <submittedName>
        <fullName evidence="2">Uncharacterized protein</fullName>
    </submittedName>
</protein>
<accession>A0A1B1N4Y3</accession>
<sequence length="104" mass="11575">MNFIARVIAQFIGRIVVGFIIVGLFIVSYFLVMDFVVGGFAEENMNGILIVTGIYISAFFYLFINTPMKYALIITAFTGLGSELAKELATDAAKKSIQDELERY</sequence>
<dbReference type="EMBL" id="CP014167">
    <property type="protein sequence ID" value="ANS76483.1"/>
    <property type="molecule type" value="Genomic_DNA"/>
</dbReference>
<evidence type="ECO:0000313" key="3">
    <source>
        <dbReference type="Proteomes" id="UP000092573"/>
    </source>
</evidence>
<organism evidence="2 3">
    <name type="scientific">Paenibacillus yonginensis</name>
    <dbReference type="NCBI Taxonomy" id="1462996"/>
    <lineage>
        <taxon>Bacteria</taxon>
        <taxon>Bacillati</taxon>
        <taxon>Bacillota</taxon>
        <taxon>Bacilli</taxon>
        <taxon>Bacillales</taxon>
        <taxon>Paenibacillaceae</taxon>
        <taxon>Paenibacillus</taxon>
    </lineage>
</organism>
<keyword evidence="1" id="KW-1133">Transmembrane helix</keyword>
<feature type="transmembrane region" description="Helical" evidence="1">
    <location>
        <begin position="44"/>
        <end position="64"/>
    </location>
</feature>